<dbReference type="AlphaFoldDB" id="A0A1U7P2Y0"/>
<keyword evidence="2" id="KW-1185">Reference proteome</keyword>
<reference evidence="1 2" key="1">
    <citation type="submission" date="2017-01" db="EMBL/GenBank/DDBJ databases">
        <title>Genome Analysis of Deinococcus marmoris KOPRI26562.</title>
        <authorList>
            <person name="Kim J.H."/>
            <person name="Oh H.-M."/>
        </authorList>
    </citation>
    <scope>NUCLEOTIDE SEQUENCE [LARGE SCALE GENOMIC DNA]</scope>
    <source>
        <strain evidence="1 2">KOPRI26562</strain>
    </source>
</reference>
<dbReference type="STRING" id="249408.BOO71_0002338"/>
<protein>
    <submittedName>
        <fullName evidence="1">Uncharacterized protein</fullName>
    </submittedName>
</protein>
<comment type="caution">
    <text evidence="1">The sequence shown here is derived from an EMBL/GenBank/DDBJ whole genome shotgun (WGS) entry which is preliminary data.</text>
</comment>
<organism evidence="1 2">
    <name type="scientific">Deinococcus marmoris</name>
    <dbReference type="NCBI Taxonomy" id="249408"/>
    <lineage>
        <taxon>Bacteria</taxon>
        <taxon>Thermotogati</taxon>
        <taxon>Deinococcota</taxon>
        <taxon>Deinococci</taxon>
        <taxon>Deinococcales</taxon>
        <taxon>Deinococcaceae</taxon>
        <taxon>Deinococcus</taxon>
    </lineage>
</organism>
<dbReference type="Proteomes" id="UP000186607">
    <property type="component" value="Unassembled WGS sequence"/>
</dbReference>
<gene>
    <name evidence="1" type="ORF">BOO71_0002338</name>
</gene>
<name>A0A1U7P2Y0_9DEIO</name>
<evidence type="ECO:0000313" key="2">
    <source>
        <dbReference type="Proteomes" id="UP000186607"/>
    </source>
</evidence>
<dbReference type="EMBL" id="MSTI01000028">
    <property type="protein sequence ID" value="OLV19533.1"/>
    <property type="molecule type" value="Genomic_DNA"/>
</dbReference>
<dbReference type="RefSeq" id="WP_075830678.1">
    <property type="nucleotide sequence ID" value="NZ_MSTI01000028.1"/>
</dbReference>
<sequence>MLVETSFGHITLKPWGIRQNAECWADLLTFVRSFGAGVESGALSSKTDLGQLADRIIRRSTDSLLPAEISIADALKILPALWELNDLDNLGKLLALYPQALRVQGRLRT</sequence>
<evidence type="ECO:0000313" key="1">
    <source>
        <dbReference type="EMBL" id="OLV19533.1"/>
    </source>
</evidence>
<accession>A0A1U7P2Y0</accession>
<proteinExistence type="predicted"/>